<dbReference type="Proteomes" id="UP000249638">
    <property type="component" value="Unassembled WGS sequence"/>
</dbReference>
<feature type="region of interest" description="Disordered" evidence="1">
    <location>
        <begin position="1"/>
        <end position="49"/>
    </location>
</feature>
<feature type="compositionally biased region" description="Basic and acidic residues" evidence="1">
    <location>
        <begin position="147"/>
        <end position="164"/>
    </location>
</feature>
<protein>
    <submittedName>
        <fullName evidence="2">Uncharacterized protein</fullName>
    </submittedName>
</protein>
<evidence type="ECO:0000313" key="2">
    <source>
        <dbReference type="EMBL" id="PZX34297.1"/>
    </source>
</evidence>
<name>A0A2W7PQP0_9BURK</name>
<proteinExistence type="predicted"/>
<organism evidence="2 3">
    <name type="scientific">Cupriavidus phytorum</name>
    <dbReference type="NCBI Taxonomy" id="3024399"/>
    <lineage>
        <taxon>Bacteria</taxon>
        <taxon>Pseudomonadati</taxon>
        <taxon>Pseudomonadota</taxon>
        <taxon>Betaproteobacteria</taxon>
        <taxon>Burkholderiales</taxon>
        <taxon>Burkholderiaceae</taxon>
        <taxon>Cupriavidus</taxon>
    </lineage>
</organism>
<dbReference type="EMBL" id="QKZN01000001">
    <property type="protein sequence ID" value="PZX34297.1"/>
    <property type="molecule type" value="Genomic_DNA"/>
</dbReference>
<evidence type="ECO:0000313" key="3">
    <source>
        <dbReference type="Proteomes" id="UP000249638"/>
    </source>
</evidence>
<dbReference type="AlphaFoldDB" id="A0A2W7PQP0"/>
<keyword evidence="3" id="KW-1185">Reference proteome</keyword>
<sequence>MQRRLARDRCAIPHEEAGIRATDASASMQLHPAEDTSVTPRHATPRSDRDLRCALPRSLLEANASMPPGGLTVRRIGASRHAYRERCPCPNVCGPLPEETLMPISKNHAAVSAYQRLVRASAIGGADARLTLDAELARKLEGASEIRVRAHEDVEPPHSRRDHPLPSGHHHANKGLPRPADGWRSKQPADGQRSFPAVRSQVQASTRVGACQWAVEHLAGPNLCGSLHSV</sequence>
<accession>A0A2W7PQP0</accession>
<feature type="compositionally biased region" description="Basic and acidic residues" evidence="1">
    <location>
        <begin position="1"/>
        <end position="18"/>
    </location>
</feature>
<comment type="caution">
    <text evidence="2">The sequence shown here is derived from an EMBL/GenBank/DDBJ whole genome shotgun (WGS) entry which is preliminary data.</text>
</comment>
<evidence type="ECO:0000256" key="1">
    <source>
        <dbReference type="SAM" id="MobiDB-lite"/>
    </source>
</evidence>
<reference evidence="2" key="1">
    <citation type="submission" date="2018-06" db="EMBL/GenBank/DDBJ databases">
        <title>Genomic Encyclopedia of Type Strains, Phase IV (KMG-V): Genome sequencing to study the core and pangenomes of soil and plant-associated prokaryotes.</title>
        <authorList>
            <person name="Whitman W."/>
        </authorList>
    </citation>
    <scope>NUCLEOTIDE SEQUENCE [LARGE SCALE GENOMIC DNA]</scope>
    <source>
        <strain evidence="2">MLR2-44</strain>
    </source>
</reference>
<feature type="region of interest" description="Disordered" evidence="1">
    <location>
        <begin position="147"/>
        <end position="200"/>
    </location>
</feature>
<gene>
    <name evidence="2" type="ORF">C7416_101581</name>
</gene>